<evidence type="ECO:0000256" key="1">
    <source>
        <dbReference type="SAM" id="MobiDB-lite"/>
    </source>
</evidence>
<evidence type="ECO:0000313" key="3">
    <source>
        <dbReference type="Proteomes" id="UP000326702"/>
    </source>
</evidence>
<gene>
    <name evidence="2" type="ORF">KDY119_03692</name>
</gene>
<reference evidence="2 3" key="1">
    <citation type="submission" date="2019-10" db="EMBL/GenBank/DDBJ databases">
        <title>Genome sequence of Luteimicrobium xylanilyticum HY-24.</title>
        <authorList>
            <person name="Kim D.Y."/>
            <person name="Park H.-Y."/>
        </authorList>
    </citation>
    <scope>NUCLEOTIDE SEQUENCE [LARGE SCALE GENOMIC DNA]</scope>
    <source>
        <strain evidence="2 3">HY-24</strain>
    </source>
</reference>
<feature type="compositionally biased region" description="Basic and acidic residues" evidence="1">
    <location>
        <begin position="61"/>
        <end position="70"/>
    </location>
</feature>
<dbReference type="Proteomes" id="UP000326702">
    <property type="component" value="Chromosome"/>
</dbReference>
<keyword evidence="3" id="KW-1185">Reference proteome</keyword>
<accession>A0A5P9QFZ7</accession>
<evidence type="ECO:0000313" key="2">
    <source>
        <dbReference type="EMBL" id="QFV00157.1"/>
    </source>
</evidence>
<organism evidence="2 3">
    <name type="scientific">Luteimicrobium xylanilyticum</name>
    <dbReference type="NCBI Taxonomy" id="1133546"/>
    <lineage>
        <taxon>Bacteria</taxon>
        <taxon>Bacillati</taxon>
        <taxon>Actinomycetota</taxon>
        <taxon>Actinomycetes</taxon>
        <taxon>Micrococcales</taxon>
        <taxon>Luteimicrobium</taxon>
    </lineage>
</organism>
<dbReference type="Pfam" id="PF10944">
    <property type="entry name" value="DUF2630"/>
    <property type="match status" value="1"/>
</dbReference>
<dbReference type="OrthoDB" id="7376174at2"/>
<dbReference type="EMBL" id="CP045529">
    <property type="protein sequence ID" value="QFV00157.1"/>
    <property type="molecule type" value="Genomic_DNA"/>
</dbReference>
<dbReference type="AlphaFoldDB" id="A0A5P9QFZ7"/>
<evidence type="ECO:0008006" key="4">
    <source>
        <dbReference type="Google" id="ProtNLM"/>
    </source>
</evidence>
<feature type="region of interest" description="Disordered" evidence="1">
    <location>
        <begin position="61"/>
        <end position="82"/>
    </location>
</feature>
<sequence>MADDRDIHRTISSLVEEEKTLRAQLADREVSESDEHARLRAVETQLDQCWDLLRQRDALRDAGRNPDDAQVRPGSVVEGYLE</sequence>
<protein>
    <recommendedName>
        <fullName evidence="4">DUF2630 family protein</fullName>
    </recommendedName>
</protein>
<proteinExistence type="predicted"/>
<dbReference type="RefSeq" id="WP_036955439.1">
    <property type="nucleotide sequence ID" value="NZ_BAABIH010000009.1"/>
</dbReference>
<name>A0A5P9QFZ7_9MICO</name>
<dbReference type="InterPro" id="IPR020311">
    <property type="entry name" value="Uncharacterised_Rv0898c"/>
</dbReference>
<dbReference type="KEGG" id="lxl:KDY119_03692"/>